<sequence length="113" mass="12582">MYGLVGRNGVGKTTLLNILSNYDKNYTGVISIDGEKMNKVDYLDMPVAYAMDDLRHSHASLLISKLGAQPNLVADRLGHEKIQTTLSTYSHLYPDQSRKLADQLEKLAEADEN</sequence>
<reference evidence="3 4" key="1">
    <citation type="submission" date="2020-08" db="EMBL/GenBank/DDBJ databases">
        <title>Genome public.</title>
        <authorList>
            <person name="Liu C."/>
            <person name="Sun Q."/>
        </authorList>
    </citation>
    <scope>NUCLEOTIDE SEQUENCE [LARGE SCALE GENOMIC DNA]</scope>
    <source>
        <strain evidence="3 4">NSJ-46</strain>
    </source>
</reference>
<evidence type="ECO:0000256" key="1">
    <source>
        <dbReference type="ARBA" id="ARBA00023172"/>
    </source>
</evidence>
<keyword evidence="1" id="KW-0233">DNA recombination</keyword>
<evidence type="ECO:0000259" key="2">
    <source>
        <dbReference type="Pfam" id="PF00005"/>
    </source>
</evidence>
<gene>
    <name evidence="3" type="ORF">H8716_14065</name>
</gene>
<proteinExistence type="predicted"/>
<dbReference type="SUPFAM" id="SSF52540">
    <property type="entry name" value="P-loop containing nucleoside triphosphate hydrolases"/>
    <property type="match status" value="1"/>
</dbReference>
<organism evidence="3 4">
    <name type="scientific">Jingyaoa shaoxingensis</name>
    <dbReference type="NCBI Taxonomy" id="2763671"/>
    <lineage>
        <taxon>Bacteria</taxon>
        <taxon>Bacillati</taxon>
        <taxon>Bacillota</taxon>
        <taxon>Clostridia</taxon>
        <taxon>Lachnospirales</taxon>
        <taxon>Lachnospiraceae</taxon>
        <taxon>Jingyaoa</taxon>
    </lineage>
</organism>
<keyword evidence="4" id="KW-1185">Reference proteome</keyword>
<dbReference type="Gene3D" id="1.10.443.10">
    <property type="entry name" value="Intergrase catalytic core"/>
    <property type="match status" value="1"/>
</dbReference>
<dbReference type="GO" id="GO:0005524">
    <property type="term" value="F:ATP binding"/>
    <property type="evidence" value="ECO:0007669"/>
    <property type="project" value="UniProtKB-KW"/>
</dbReference>
<dbReference type="InterPro" id="IPR027417">
    <property type="entry name" value="P-loop_NTPase"/>
</dbReference>
<evidence type="ECO:0000313" key="4">
    <source>
        <dbReference type="Proteomes" id="UP000657421"/>
    </source>
</evidence>
<accession>A0ABR7NCS8</accession>
<protein>
    <submittedName>
        <fullName evidence="3">ATP-binding cassette domain-containing protein</fullName>
    </submittedName>
</protein>
<dbReference type="InterPro" id="IPR003439">
    <property type="entry name" value="ABC_transporter-like_ATP-bd"/>
</dbReference>
<dbReference type="InterPro" id="IPR011010">
    <property type="entry name" value="DNA_brk_join_enz"/>
</dbReference>
<dbReference type="SUPFAM" id="SSF56349">
    <property type="entry name" value="DNA breaking-rejoining enzymes"/>
    <property type="match status" value="1"/>
</dbReference>
<keyword evidence="3" id="KW-0547">Nucleotide-binding</keyword>
<dbReference type="Pfam" id="PF00005">
    <property type="entry name" value="ABC_tran"/>
    <property type="match status" value="1"/>
</dbReference>
<dbReference type="InterPro" id="IPR013762">
    <property type="entry name" value="Integrase-like_cat_sf"/>
</dbReference>
<name>A0ABR7NCS8_9FIRM</name>
<keyword evidence="3" id="KW-0067">ATP-binding</keyword>
<dbReference type="EMBL" id="JACRSZ010000017">
    <property type="protein sequence ID" value="MBC8574192.1"/>
    <property type="molecule type" value="Genomic_DNA"/>
</dbReference>
<dbReference type="Proteomes" id="UP000657421">
    <property type="component" value="Unassembled WGS sequence"/>
</dbReference>
<feature type="domain" description="ABC transporter" evidence="2">
    <location>
        <begin position="2"/>
        <end position="101"/>
    </location>
</feature>
<comment type="caution">
    <text evidence="3">The sequence shown here is derived from an EMBL/GenBank/DDBJ whole genome shotgun (WGS) entry which is preliminary data.</text>
</comment>
<evidence type="ECO:0000313" key="3">
    <source>
        <dbReference type="EMBL" id="MBC8574192.1"/>
    </source>
</evidence>